<protein>
    <recommendedName>
        <fullName evidence="3">Prophage tail endopeptidase domain-containing protein</fullName>
    </recommendedName>
</protein>
<accession>A0A1P8Q5L0</accession>
<dbReference type="Proteomes" id="UP000187499">
    <property type="component" value="Chromosome"/>
</dbReference>
<dbReference type="EMBL" id="CP019323">
    <property type="protein sequence ID" value="APX73109.1"/>
    <property type="molecule type" value="Genomic_DNA"/>
</dbReference>
<dbReference type="OrthoDB" id="4387735at2"/>
<name>A0A1P8Q5L0_9LACO</name>
<organism evidence="1 2">
    <name type="scientific">Companilactobacillus allii</name>
    <dbReference type="NCBI Taxonomy" id="1847728"/>
    <lineage>
        <taxon>Bacteria</taxon>
        <taxon>Bacillati</taxon>
        <taxon>Bacillota</taxon>
        <taxon>Bacilli</taxon>
        <taxon>Lactobacillales</taxon>
        <taxon>Lactobacillaceae</taxon>
        <taxon>Companilactobacillus</taxon>
    </lineage>
</organism>
<gene>
    <name evidence="1" type="ORF">BTM29_11345</name>
</gene>
<dbReference type="RefSeq" id="WP_076617863.1">
    <property type="nucleotide sequence ID" value="NZ_CP019323.1"/>
</dbReference>
<keyword evidence="2" id="KW-1185">Reference proteome</keyword>
<dbReference type="KEGG" id="lalw:BTM29_11345"/>
<sequence length="1136" mass="123900">MKPVLLNSINDYPKSGLGRITTASNQQVHEVFNGDYTFSFDMLVTDKLFKKIKTEMIIATSVSKIDTDFFYIKSLAVKSPGIITVSCSHVTMFTNENYVKGKLSIDGKKVKDILSEMTGMLDLPSQKFTYSTDIDKIIGKTDVVYENDNPGQILIGETNSLTSILDARLVRKGLSLKLTKKNTDKYIDLRKGKNISGVTINKSIDALTTSIVPYYKYKVDHSDSAANDWGYTIEKVSNGLAKVGSFDIPIYSDDGTKTKSGLTAQTDWKVDRRRTKNNDIQYRVGLNQWVDSSDVTFSGTIGTVTSKPVSPTYSNVWTVKKISDGIVKVGNTKANVFNDLGNATGASLNTGDSYVTDRRRTLMGQTQYRVATNQWVSDTAVTFSGKIGDVIPNKVTATNTDGWTIKRINAGGVVTAANTAVIYSDSNVANKTRAVATGSQWATDRIRSKSGVTQYRIGMDNWVNASDMTFKGSVGSVVSQPAPADTPNFNWSYFKVTSGTVTNSSDISVYDDDYQMRGGKLSANNVWNTDLQRVRGSVIQYRIGMDMWVNASDITLKGSVDSSGTQSNYTINSDGWTVKKVNDGNLTIGNTYAEIYTENNQKVINQGLAKASQWIVDRVRSKSGITQYRVGLNQWIDSKSGTFKGTIGQTISVPATATTTDEGGWKVVSVTSGIATVGNVPAELYNDKNVMVNNRILEPLSEWSVDRQRNKNGIYQFRVATNMWVLSNAVSFKGSLGKIISGATDAAASTTDDADDEQIQYGPEVNSPLKNNYKMAHRKYVDYSSRVDNLYDLVDVSNNYFIENPNVDKPTYTISIDVVNAGQKRVQEANIGDIARIYDKDYGLATDETIVERYFDPDLMTNKTVKAGNIQQTIFMYLDKRIKEEAKKSQSSIAKTGVDIVDATNSITDNISDLGEDVQSNYDTIDDTFNGKIDDVEKKAQEQVESVKTDVNNTKISLSNFMNSGGTNKLRWIPSLAEATQLEIQTDYGYWLLDDHGAGFHSTNGTVKAGLGADGRVYADSLTTNVLTGTTINGGNINSGTLNSVTINSAKIVGSSSLQIKNSAGNISTSIANYGITTPAMTVGHLDGVNTISTSKINVSRTGTIKYLHIASGGNISCDGGGLYLAGPVYVDGRRI</sequence>
<reference evidence="2" key="1">
    <citation type="submission" date="2016-12" db="EMBL/GenBank/DDBJ databases">
        <authorList>
            <person name="Jung M.Y."/>
            <person name="Lee S.H."/>
        </authorList>
    </citation>
    <scope>NUCLEOTIDE SEQUENCE [LARGE SCALE GENOMIC DNA]</scope>
    <source>
        <strain evidence="2">WiKim39</strain>
    </source>
</reference>
<evidence type="ECO:0000313" key="1">
    <source>
        <dbReference type="EMBL" id="APX73109.1"/>
    </source>
</evidence>
<evidence type="ECO:0008006" key="3">
    <source>
        <dbReference type="Google" id="ProtNLM"/>
    </source>
</evidence>
<evidence type="ECO:0000313" key="2">
    <source>
        <dbReference type="Proteomes" id="UP000187499"/>
    </source>
</evidence>
<proteinExistence type="predicted"/>
<dbReference type="AlphaFoldDB" id="A0A1P8Q5L0"/>
<dbReference type="STRING" id="1847728.BTM29_11345"/>